<dbReference type="RefSeq" id="WP_168115932.1">
    <property type="nucleotide sequence ID" value="NZ_BOON01000028.1"/>
</dbReference>
<evidence type="ECO:0000313" key="3">
    <source>
        <dbReference type="Proteomes" id="UP000599074"/>
    </source>
</evidence>
<reference evidence="2" key="1">
    <citation type="submission" date="2021-01" db="EMBL/GenBank/DDBJ databases">
        <title>Whole genome shotgun sequence of Planosporangium mesophilum NBRC 109066.</title>
        <authorList>
            <person name="Komaki H."/>
            <person name="Tamura T."/>
        </authorList>
    </citation>
    <scope>NUCLEOTIDE SEQUENCE</scope>
    <source>
        <strain evidence="2">NBRC 109066</strain>
    </source>
</reference>
<evidence type="ECO:0000313" key="2">
    <source>
        <dbReference type="EMBL" id="GII23379.1"/>
    </source>
</evidence>
<proteinExistence type="predicted"/>
<evidence type="ECO:0000256" key="1">
    <source>
        <dbReference type="SAM" id="Phobius"/>
    </source>
</evidence>
<sequence>MTTPTQPEPRAAPAPAGRVTRLARAITEVFAPAVLATAMPVILGVATVGSVLAGLGWALLAVVFSAAIPYGIIRLMMRRGAVHGDHHIGDRTQRKVPLLLSLVSVVLGLALLSVLGAPRPVVAMVVVMLAVLAVVTVANLYWKLSAHAAVAGASVAVLTVVFGSWLLVGAVLVAAIGWSRVRLRDHTWPQVCAGALAGTVVGAAVYLAVQ</sequence>
<dbReference type="EMBL" id="BOON01000028">
    <property type="protein sequence ID" value="GII23379.1"/>
    <property type="molecule type" value="Genomic_DNA"/>
</dbReference>
<feature type="transmembrane region" description="Helical" evidence="1">
    <location>
        <begin position="29"/>
        <end position="49"/>
    </location>
</feature>
<dbReference type="SUPFAM" id="SSF48317">
    <property type="entry name" value="Acid phosphatase/Vanadium-dependent haloperoxidase"/>
    <property type="match status" value="1"/>
</dbReference>
<feature type="transmembrane region" description="Helical" evidence="1">
    <location>
        <begin position="121"/>
        <end position="142"/>
    </location>
</feature>
<protein>
    <recommendedName>
        <fullName evidence="4">Phosphoesterase PA-phosphatase</fullName>
    </recommendedName>
</protein>
<feature type="transmembrane region" description="Helical" evidence="1">
    <location>
        <begin position="149"/>
        <end position="176"/>
    </location>
</feature>
<keyword evidence="1" id="KW-0472">Membrane</keyword>
<dbReference type="Proteomes" id="UP000599074">
    <property type="component" value="Unassembled WGS sequence"/>
</dbReference>
<dbReference type="Gene3D" id="1.20.144.10">
    <property type="entry name" value="Phosphatidic acid phosphatase type 2/haloperoxidase"/>
    <property type="match status" value="1"/>
</dbReference>
<organism evidence="2 3">
    <name type="scientific">Planosporangium mesophilum</name>
    <dbReference type="NCBI Taxonomy" id="689768"/>
    <lineage>
        <taxon>Bacteria</taxon>
        <taxon>Bacillati</taxon>
        <taxon>Actinomycetota</taxon>
        <taxon>Actinomycetes</taxon>
        <taxon>Micromonosporales</taxon>
        <taxon>Micromonosporaceae</taxon>
        <taxon>Planosporangium</taxon>
    </lineage>
</organism>
<dbReference type="InterPro" id="IPR036938">
    <property type="entry name" value="PAP2/HPO_sf"/>
</dbReference>
<accession>A0A8J3TBQ0</accession>
<name>A0A8J3TBQ0_9ACTN</name>
<dbReference type="AlphaFoldDB" id="A0A8J3TBQ0"/>
<keyword evidence="3" id="KW-1185">Reference proteome</keyword>
<keyword evidence="1" id="KW-1133">Transmembrane helix</keyword>
<keyword evidence="1" id="KW-0812">Transmembrane</keyword>
<feature type="transmembrane region" description="Helical" evidence="1">
    <location>
        <begin position="188"/>
        <end position="209"/>
    </location>
</feature>
<evidence type="ECO:0008006" key="4">
    <source>
        <dbReference type="Google" id="ProtNLM"/>
    </source>
</evidence>
<comment type="caution">
    <text evidence="2">The sequence shown here is derived from an EMBL/GenBank/DDBJ whole genome shotgun (WGS) entry which is preliminary data.</text>
</comment>
<gene>
    <name evidence="2" type="ORF">Pme01_29760</name>
</gene>
<feature type="transmembrane region" description="Helical" evidence="1">
    <location>
        <begin position="96"/>
        <end position="115"/>
    </location>
</feature>
<feature type="transmembrane region" description="Helical" evidence="1">
    <location>
        <begin position="55"/>
        <end position="75"/>
    </location>
</feature>